<protein>
    <submittedName>
        <fullName evidence="1">Uncharacterized protein</fullName>
    </submittedName>
</protein>
<sequence length="94" mass="11455">MLKLYFLNECLGEIVDISVEGLWTNGKIIPTKKLEKFKDFFEGLIDEENEFVEEKYNEEWLDDHNWFIVDDENRKKGIYLPAVYFDGDINWRWR</sequence>
<gene>
    <name evidence="1" type="ORF">EDD58_101404</name>
</gene>
<dbReference type="AlphaFoldDB" id="A0A4R3LA95"/>
<keyword evidence="2" id="KW-1185">Reference proteome</keyword>
<reference evidence="1 2" key="1">
    <citation type="submission" date="2019-03" db="EMBL/GenBank/DDBJ databases">
        <title>Genomic Encyclopedia of Type Strains, Phase IV (KMG-IV): sequencing the most valuable type-strain genomes for metagenomic binning, comparative biology and taxonomic classification.</title>
        <authorList>
            <person name="Goeker M."/>
        </authorList>
    </citation>
    <scope>NUCLEOTIDE SEQUENCE [LARGE SCALE GENOMIC DNA]</scope>
    <source>
        <strain evidence="1 2">DSM 45707</strain>
    </source>
</reference>
<dbReference type="Proteomes" id="UP000294937">
    <property type="component" value="Unassembled WGS sequence"/>
</dbReference>
<evidence type="ECO:0000313" key="1">
    <source>
        <dbReference type="EMBL" id="TCS96763.1"/>
    </source>
</evidence>
<organism evidence="1 2">
    <name type="scientific">Hazenella coriacea</name>
    <dbReference type="NCBI Taxonomy" id="1179467"/>
    <lineage>
        <taxon>Bacteria</taxon>
        <taxon>Bacillati</taxon>
        <taxon>Bacillota</taxon>
        <taxon>Bacilli</taxon>
        <taxon>Bacillales</taxon>
        <taxon>Thermoactinomycetaceae</taxon>
        <taxon>Hazenella</taxon>
    </lineage>
</organism>
<name>A0A4R3LA95_9BACL</name>
<dbReference type="EMBL" id="SMAG01000001">
    <property type="protein sequence ID" value="TCS96763.1"/>
    <property type="molecule type" value="Genomic_DNA"/>
</dbReference>
<accession>A0A4R3LA95</accession>
<proteinExistence type="predicted"/>
<evidence type="ECO:0000313" key="2">
    <source>
        <dbReference type="Proteomes" id="UP000294937"/>
    </source>
</evidence>
<comment type="caution">
    <text evidence="1">The sequence shown here is derived from an EMBL/GenBank/DDBJ whole genome shotgun (WGS) entry which is preliminary data.</text>
</comment>